<dbReference type="PANTHER" id="PTHR34057">
    <property type="entry name" value="ELONGATION FACTOR"/>
    <property type="match status" value="1"/>
</dbReference>
<feature type="region of interest" description="Disordered" evidence="1">
    <location>
        <begin position="148"/>
        <end position="183"/>
    </location>
</feature>
<comment type="caution">
    <text evidence="2">The sequence shown here is derived from an EMBL/GenBank/DDBJ whole genome shotgun (WGS) entry which is preliminary data.</text>
</comment>
<dbReference type="CDD" id="cd11650">
    <property type="entry name" value="AT4G37440_like"/>
    <property type="match status" value="1"/>
</dbReference>
<accession>A0A2K3PQK0</accession>
<evidence type="ECO:0000313" key="2">
    <source>
        <dbReference type="EMBL" id="PNY17568.1"/>
    </source>
</evidence>
<feature type="region of interest" description="Disordered" evidence="1">
    <location>
        <begin position="432"/>
        <end position="466"/>
    </location>
</feature>
<protein>
    <submittedName>
        <fullName evidence="2">Uncharacterized protein</fullName>
    </submittedName>
</protein>
<organism evidence="2 3">
    <name type="scientific">Trifolium pratense</name>
    <name type="common">Red clover</name>
    <dbReference type="NCBI Taxonomy" id="57577"/>
    <lineage>
        <taxon>Eukaryota</taxon>
        <taxon>Viridiplantae</taxon>
        <taxon>Streptophyta</taxon>
        <taxon>Embryophyta</taxon>
        <taxon>Tracheophyta</taxon>
        <taxon>Spermatophyta</taxon>
        <taxon>Magnoliopsida</taxon>
        <taxon>eudicotyledons</taxon>
        <taxon>Gunneridae</taxon>
        <taxon>Pentapetalae</taxon>
        <taxon>rosids</taxon>
        <taxon>fabids</taxon>
        <taxon>Fabales</taxon>
        <taxon>Fabaceae</taxon>
        <taxon>Papilionoideae</taxon>
        <taxon>50 kb inversion clade</taxon>
        <taxon>NPAAA clade</taxon>
        <taxon>Hologalegina</taxon>
        <taxon>IRL clade</taxon>
        <taxon>Trifolieae</taxon>
        <taxon>Trifolium</taxon>
    </lineage>
</organism>
<evidence type="ECO:0000313" key="3">
    <source>
        <dbReference type="Proteomes" id="UP000236291"/>
    </source>
</evidence>
<reference evidence="2 3" key="1">
    <citation type="journal article" date="2014" name="Am. J. Bot.">
        <title>Genome assembly and annotation for red clover (Trifolium pratense; Fabaceae).</title>
        <authorList>
            <person name="Istvanek J."/>
            <person name="Jaros M."/>
            <person name="Krenek A."/>
            <person name="Repkova J."/>
        </authorList>
    </citation>
    <scope>NUCLEOTIDE SEQUENCE [LARGE SCALE GENOMIC DNA]</scope>
    <source>
        <strain evidence="3">cv. Tatra</strain>
        <tissue evidence="2">Young leaves</tissue>
    </source>
</reference>
<feature type="compositionally biased region" description="Polar residues" evidence="1">
    <location>
        <begin position="55"/>
        <end position="70"/>
    </location>
</feature>
<evidence type="ECO:0000256" key="1">
    <source>
        <dbReference type="SAM" id="MobiDB-lite"/>
    </source>
</evidence>
<dbReference type="Proteomes" id="UP000236291">
    <property type="component" value="Unassembled WGS sequence"/>
</dbReference>
<feature type="region of interest" description="Disordered" evidence="1">
    <location>
        <begin position="55"/>
        <end position="77"/>
    </location>
</feature>
<dbReference type="PANTHER" id="PTHR34057:SF1">
    <property type="entry name" value="ELONGATION FACTOR"/>
    <property type="match status" value="1"/>
</dbReference>
<feature type="compositionally biased region" description="Basic residues" evidence="1">
    <location>
        <begin position="170"/>
        <end position="181"/>
    </location>
</feature>
<reference evidence="2 3" key="2">
    <citation type="journal article" date="2017" name="Front. Plant Sci.">
        <title>Gene Classification and Mining of Molecular Markers Useful in Red Clover (Trifolium pratense) Breeding.</title>
        <authorList>
            <person name="Istvanek J."/>
            <person name="Dluhosova J."/>
            <person name="Dluhos P."/>
            <person name="Patkova L."/>
            <person name="Nedelnik J."/>
            <person name="Repkova J."/>
        </authorList>
    </citation>
    <scope>NUCLEOTIDE SEQUENCE [LARGE SCALE GENOMIC DNA]</scope>
    <source>
        <strain evidence="3">cv. Tatra</strain>
        <tissue evidence="2">Young leaves</tissue>
    </source>
</reference>
<dbReference type="EMBL" id="ASHM01009474">
    <property type="protein sequence ID" value="PNY17568.1"/>
    <property type="molecule type" value="Genomic_DNA"/>
</dbReference>
<dbReference type="AlphaFoldDB" id="A0A2K3PQK0"/>
<dbReference type="OrthoDB" id="21648at2759"/>
<gene>
    <name evidence="2" type="ORF">L195_g014315</name>
</gene>
<name>A0A2K3PQK0_TRIPR</name>
<dbReference type="InterPro" id="IPR038745">
    <property type="entry name" value="AT4G37440-like"/>
</dbReference>
<sequence>MANPIVKVEYLVEEQIGTTSAKLFEDTEVDIVSWTNKGDVGSTKIEDLDATEYSSSFADTNSDAENSSRSSDAEVESEFVGENSVACPFDTFGPDFRTRKRKLTDHWRNFIRPLMWRLKWTELRLKQLESQELKYSRELEEYDRGKHTAGDHFNLGESGSKSMPFSSHQYRSKAKTRRKRKKIEDTTDVASYTARHYLFSYIENKKSDADVSLDDDFDNPVITEPHANSTEKSVDQPLLKCTAADVSYELLLWNIDNLHCRVRTLKNGINEITSRNPSNFSLIPSYGLSPANSEGDGYTASIGGICNSSQHVADEFEFGDFVFPDSAVSSFGEATDIPDIIESTVGLLAAADVTSQSALVPDSGEHMVDNVLMHELQEVKKEVEAHYPIEKLQEVKREAEEGSHSFFIPMLDTNIAPTTSASQEQSALNACVNKDISFPKNKRKRGERKAGSGAWNKKSSGEPDNQ</sequence>
<dbReference type="STRING" id="57577.A0A2K3PQK0"/>
<proteinExistence type="predicted"/>
<feature type="compositionally biased region" description="Polar residues" evidence="1">
    <location>
        <begin position="157"/>
        <end position="169"/>
    </location>
</feature>